<evidence type="ECO:0000313" key="5">
    <source>
        <dbReference type="Proteomes" id="UP000583929"/>
    </source>
</evidence>
<comment type="subcellular location">
    <subcellularLocation>
        <location evidence="1">Nucleus</location>
    </subcellularLocation>
</comment>
<reference evidence="4 5" key="1">
    <citation type="journal article" date="2020" name="bioRxiv">
        <title>Sequence and annotation of 42 cannabis genomes reveals extensive copy number variation in cannabinoid synthesis and pathogen resistance genes.</title>
        <authorList>
            <person name="Mckernan K.J."/>
            <person name="Helbert Y."/>
            <person name="Kane L.T."/>
            <person name="Ebling H."/>
            <person name="Zhang L."/>
            <person name="Liu B."/>
            <person name="Eaton Z."/>
            <person name="Mclaughlin S."/>
            <person name="Kingan S."/>
            <person name="Baybayan P."/>
            <person name="Concepcion G."/>
            <person name="Jordan M."/>
            <person name="Riva A."/>
            <person name="Barbazuk W."/>
            <person name="Harkins T."/>
        </authorList>
    </citation>
    <scope>NUCLEOTIDE SEQUENCE [LARGE SCALE GENOMIC DNA]</scope>
    <source>
        <strain evidence="5">cv. Jamaican Lion 4</strain>
        <tissue evidence="4">Leaf</tissue>
    </source>
</reference>
<protein>
    <recommendedName>
        <fullName evidence="3">RFTS domain-containing protein</fullName>
    </recommendedName>
</protein>
<dbReference type="PANTHER" id="PTHR46235">
    <property type="entry name" value="PHD FINGER-CONTAINING PROTEIN DDB_G0268158"/>
    <property type="match status" value="1"/>
</dbReference>
<keyword evidence="5" id="KW-1185">Reference proteome</keyword>
<organism evidence="4 5">
    <name type="scientific">Cannabis sativa</name>
    <name type="common">Hemp</name>
    <name type="synonym">Marijuana</name>
    <dbReference type="NCBI Taxonomy" id="3483"/>
    <lineage>
        <taxon>Eukaryota</taxon>
        <taxon>Viridiplantae</taxon>
        <taxon>Streptophyta</taxon>
        <taxon>Embryophyta</taxon>
        <taxon>Tracheophyta</taxon>
        <taxon>Spermatophyta</taxon>
        <taxon>Magnoliopsida</taxon>
        <taxon>eudicotyledons</taxon>
        <taxon>Gunneridae</taxon>
        <taxon>Pentapetalae</taxon>
        <taxon>rosids</taxon>
        <taxon>fabids</taxon>
        <taxon>Rosales</taxon>
        <taxon>Cannabaceae</taxon>
        <taxon>Cannabis</taxon>
    </lineage>
</organism>
<proteinExistence type="predicted"/>
<dbReference type="PANTHER" id="PTHR46235:SF3">
    <property type="entry name" value="PHD FINGER-CONTAINING PROTEIN DDB_G0268158"/>
    <property type="match status" value="1"/>
</dbReference>
<gene>
    <name evidence="4" type="ORF">G4B88_001064</name>
</gene>
<comment type="caution">
    <text evidence="4">The sequence shown here is derived from an EMBL/GenBank/DDBJ whole genome shotgun (WGS) entry which is preliminary data.</text>
</comment>
<name>A0A7J6EDX5_CANSA</name>
<dbReference type="AlphaFoldDB" id="A0A7J6EDX5"/>
<dbReference type="GO" id="GO:0005634">
    <property type="term" value="C:nucleus"/>
    <property type="evidence" value="ECO:0007669"/>
    <property type="project" value="UniProtKB-SubCell"/>
</dbReference>
<dbReference type="Proteomes" id="UP000583929">
    <property type="component" value="Unassembled WGS sequence"/>
</dbReference>
<feature type="domain" description="RFTS" evidence="3">
    <location>
        <begin position="23"/>
        <end position="95"/>
    </location>
</feature>
<dbReference type="InterPro" id="IPR022702">
    <property type="entry name" value="Cytosine_MeTrfase1_RFD"/>
</dbReference>
<dbReference type="EMBL" id="JAATIQ010000428">
    <property type="protein sequence ID" value="KAF4356516.1"/>
    <property type="molecule type" value="Genomic_DNA"/>
</dbReference>
<dbReference type="Pfam" id="PF12047">
    <property type="entry name" value="DNMT1-RFD"/>
    <property type="match status" value="1"/>
</dbReference>
<keyword evidence="2" id="KW-0539">Nucleus</keyword>
<accession>A0A7J6EDX5</accession>
<evidence type="ECO:0000313" key="4">
    <source>
        <dbReference type="EMBL" id="KAF4356516.1"/>
    </source>
</evidence>
<evidence type="ECO:0000256" key="2">
    <source>
        <dbReference type="ARBA" id="ARBA00023242"/>
    </source>
</evidence>
<evidence type="ECO:0000256" key="1">
    <source>
        <dbReference type="ARBA" id="ARBA00004123"/>
    </source>
</evidence>
<sequence>MKLFHWWGTEKIGGDKPQVFLNGTSDNGLQQVYKQVKVWKFDLSGVKPEISVLSKENEWIILQKPRKSFEDVVRSVLLAVNCLHVVKRNPYTSGKYFWSEVFRLYKVKHSEIWQITQL</sequence>
<evidence type="ECO:0000259" key="3">
    <source>
        <dbReference type="Pfam" id="PF12047"/>
    </source>
</evidence>